<evidence type="ECO:0000256" key="1">
    <source>
        <dbReference type="SAM" id="Phobius"/>
    </source>
</evidence>
<comment type="caution">
    <text evidence="2">The sequence shown here is derived from an EMBL/GenBank/DDBJ whole genome shotgun (WGS) entry which is preliminary data.</text>
</comment>
<keyword evidence="3" id="KW-1185">Reference proteome</keyword>
<name>A0ABT5XAP3_9EURY</name>
<dbReference type="EMBL" id="JARFPK010000060">
    <property type="protein sequence ID" value="MDF0591745.1"/>
    <property type="molecule type" value="Genomic_DNA"/>
</dbReference>
<feature type="transmembrane region" description="Helical" evidence="1">
    <location>
        <begin position="107"/>
        <end position="125"/>
    </location>
</feature>
<dbReference type="InterPro" id="IPR018723">
    <property type="entry name" value="DUF2254_membrane"/>
</dbReference>
<proteinExistence type="predicted"/>
<sequence>MIYPIIFICVFILTSGFFWTQIDTIIRYIDNQTILINWSHIIENSHFIIYIFTKTDIESSRYMLSLLVQSQVTILAIVVSLSLVAMQLASSSYSSRVVDLLKNSPDFWILLIIYIVSIIIGVSILKLIQTNEINNFNLENYISNTYRFGIVAILILIPYIWNVLELMRPSTIIYKLSQKITAKRVLSIQYIGDNNDPIQPITDIIVKSLMRYDEGTVLIGLKTLSSRITTILDGRSLSGHEEIFLSEVFYHHISEIGFLAIQRNDQYASIQVIRNIEQVGLVAIKNNFRIASIEAVYSIRKVGLKAVEKGFEDVAIQAEISLSIMGFESIKQGLDQTTVQILHNLGSYLGLKEIERGIKDIAMVHSLKAIGLYSIEQGFKDPAQWSSYVLGILGIELVKHTDNKDSSQIPYNFYGQNFNGYKSDDMLVMVTISLMELGIRAIREIEQNVEFLNVIFQTILAIKGIGIRAIESGLEDIAVKTIQSITNICIESNKFSLGDEAIKMVQSLTDIGTDSIREGRENTTIILADCVTKIGINAIEEAQNIENIPTELLESIASNIGMLGIQAVEQRQVNVGINILRYLEALQIKAMDAGLNRLALKCKKYNNNLNEKVVLYSTRVYKGS</sequence>
<evidence type="ECO:0000313" key="3">
    <source>
        <dbReference type="Proteomes" id="UP001220010"/>
    </source>
</evidence>
<keyword evidence="1" id="KW-0472">Membrane</keyword>
<feature type="transmembrane region" description="Helical" evidence="1">
    <location>
        <begin position="5"/>
        <end position="22"/>
    </location>
</feature>
<organism evidence="2 3">
    <name type="scientific">Candidatus Methanocrinis natronophilus</name>
    <dbReference type="NCBI Taxonomy" id="3033396"/>
    <lineage>
        <taxon>Archaea</taxon>
        <taxon>Methanobacteriati</taxon>
        <taxon>Methanobacteriota</taxon>
        <taxon>Stenosarchaea group</taxon>
        <taxon>Methanomicrobia</taxon>
        <taxon>Methanotrichales</taxon>
        <taxon>Methanotrichaceae</taxon>
        <taxon>Methanocrinis</taxon>
    </lineage>
</organism>
<accession>A0ABT5XAP3</accession>
<protein>
    <submittedName>
        <fullName evidence="2">DUF2254 domain-containing protein</fullName>
    </submittedName>
</protein>
<feature type="transmembrane region" description="Helical" evidence="1">
    <location>
        <begin position="64"/>
        <end position="87"/>
    </location>
</feature>
<dbReference type="Proteomes" id="UP001220010">
    <property type="component" value="Unassembled WGS sequence"/>
</dbReference>
<evidence type="ECO:0000313" key="2">
    <source>
        <dbReference type="EMBL" id="MDF0591745.1"/>
    </source>
</evidence>
<reference evidence="2 3" key="1">
    <citation type="submission" date="2023-03" db="EMBL/GenBank/DDBJ databases">
        <title>WGS of Methanotrichaceae archaeon Mx.</title>
        <authorList>
            <person name="Sorokin D.Y."/>
            <person name="Merkel A.Y."/>
        </authorList>
    </citation>
    <scope>NUCLEOTIDE SEQUENCE [LARGE SCALE GENOMIC DNA]</scope>
    <source>
        <strain evidence="2 3">Mx</strain>
    </source>
</reference>
<dbReference type="Pfam" id="PF10011">
    <property type="entry name" value="DUF2254"/>
    <property type="match status" value="1"/>
</dbReference>
<keyword evidence="1" id="KW-0812">Transmembrane</keyword>
<gene>
    <name evidence="2" type="ORF">P0O15_11305</name>
</gene>
<keyword evidence="1" id="KW-1133">Transmembrane helix</keyword>
<feature type="transmembrane region" description="Helical" evidence="1">
    <location>
        <begin position="146"/>
        <end position="164"/>
    </location>
</feature>